<comment type="caution">
    <text evidence="2">The sequence shown here is derived from an EMBL/GenBank/DDBJ whole genome shotgun (WGS) entry which is preliminary data.</text>
</comment>
<comment type="similarity">
    <text evidence="1">Belongs to the UPF0065 (bug) family.</text>
</comment>
<evidence type="ECO:0000313" key="2">
    <source>
        <dbReference type="EMBL" id="GGJ78126.1"/>
    </source>
</evidence>
<keyword evidence="3" id="KW-1185">Reference proteome</keyword>
<dbReference type="RefSeq" id="WP_188981110.1">
    <property type="nucleotide sequence ID" value="NZ_BMPO01000001.1"/>
</dbReference>
<sequence>MLDRRTLLHAGAAATLLAGVPGTLRAQSMPSTGRLIFGLAAGSVGSRFASAVLRMMADDYDMRYDLQIIDTGEGLDAARVVKVSPADGATLLQAQAGSMTVFPSIYERLPYDPLNDFVPIAILGEYAYALVLGPAVPVSINTVDGYLKWVTDNPDFRDLGFSIYGSEGHLAALSFARAKEVALRPQSYRTPLSMFGDLRSGALAACVAICGNVPTLGVEGVRAVAVSGARRQAVWPEVPTFKEAGVGDIVINGWYGWFGPSGISNSLARSLNGNIRKLQATSKYADLQGRLLLDNVMLDPAQITERMRSEIGLYKGMVQSFGLSRISG</sequence>
<name>A0A917UR06_9PSED</name>
<dbReference type="InterPro" id="IPR005064">
    <property type="entry name" value="BUG"/>
</dbReference>
<evidence type="ECO:0000256" key="1">
    <source>
        <dbReference type="ARBA" id="ARBA00006987"/>
    </source>
</evidence>
<dbReference type="Pfam" id="PF03401">
    <property type="entry name" value="TctC"/>
    <property type="match status" value="1"/>
</dbReference>
<dbReference type="Gene3D" id="3.40.190.10">
    <property type="entry name" value="Periplasmic binding protein-like II"/>
    <property type="match status" value="1"/>
</dbReference>
<protein>
    <submittedName>
        <fullName evidence="2">Exported protein</fullName>
    </submittedName>
</protein>
<dbReference type="PANTHER" id="PTHR42928:SF5">
    <property type="entry name" value="BLR1237 PROTEIN"/>
    <property type="match status" value="1"/>
</dbReference>
<dbReference type="Gene3D" id="3.40.190.150">
    <property type="entry name" value="Bordetella uptake gene, domain 1"/>
    <property type="match status" value="1"/>
</dbReference>
<organism evidence="2 3">
    <name type="scientific">Pseudomonas matsuisoli</name>
    <dbReference type="NCBI Taxonomy" id="1515666"/>
    <lineage>
        <taxon>Bacteria</taxon>
        <taxon>Pseudomonadati</taxon>
        <taxon>Pseudomonadota</taxon>
        <taxon>Gammaproteobacteria</taxon>
        <taxon>Pseudomonadales</taxon>
        <taxon>Pseudomonadaceae</taxon>
        <taxon>Pseudomonas</taxon>
    </lineage>
</organism>
<proteinExistence type="inferred from homology"/>
<dbReference type="PANTHER" id="PTHR42928">
    <property type="entry name" value="TRICARBOXYLATE-BINDING PROTEIN"/>
    <property type="match status" value="1"/>
</dbReference>
<evidence type="ECO:0000313" key="3">
    <source>
        <dbReference type="Proteomes" id="UP000635983"/>
    </source>
</evidence>
<reference evidence="2" key="1">
    <citation type="journal article" date="2014" name="Int. J. Syst. Evol. Microbiol.">
        <title>Complete genome sequence of Corynebacterium casei LMG S-19264T (=DSM 44701T), isolated from a smear-ripened cheese.</title>
        <authorList>
            <consortium name="US DOE Joint Genome Institute (JGI-PGF)"/>
            <person name="Walter F."/>
            <person name="Albersmeier A."/>
            <person name="Kalinowski J."/>
            <person name="Ruckert C."/>
        </authorList>
    </citation>
    <scope>NUCLEOTIDE SEQUENCE</scope>
    <source>
        <strain evidence="2">JCM 30078</strain>
    </source>
</reference>
<dbReference type="EMBL" id="BMPO01000001">
    <property type="protein sequence ID" value="GGJ78126.1"/>
    <property type="molecule type" value="Genomic_DNA"/>
</dbReference>
<dbReference type="Proteomes" id="UP000635983">
    <property type="component" value="Unassembled WGS sequence"/>
</dbReference>
<dbReference type="InterPro" id="IPR042100">
    <property type="entry name" value="Bug_dom1"/>
</dbReference>
<gene>
    <name evidence="2" type="ORF">GCM10009304_00110</name>
</gene>
<dbReference type="AlphaFoldDB" id="A0A917UR06"/>
<reference evidence="2" key="2">
    <citation type="submission" date="2020-09" db="EMBL/GenBank/DDBJ databases">
        <authorList>
            <person name="Sun Q."/>
            <person name="Ohkuma M."/>
        </authorList>
    </citation>
    <scope>NUCLEOTIDE SEQUENCE</scope>
    <source>
        <strain evidence="2">JCM 30078</strain>
    </source>
</reference>
<accession>A0A917UR06</accession>